<dbReference type="InterPro" id="IPR044156">
    <property type="entry name" value="Galectin-like"/>
</dbReference>
<keyword evidence="4" id="KW-0732">Signal</keyword>
<dbReference type="GO" id="GO:0005615">
    <property type="term" value="C:extracellular space"/>
    <property type="evidence" value="ECO:0007669"/>
    <property type="project" value="TreeGrafter"/>
</dbReference>
<dbReference type="GO" id="GO:0019863">
    <property type="term" value="F:IgE binding"/>
    <property type="evidence" value="ECO:0007669"/>
    <property type="project" value="TreeGrafter"/>
</dbReference>
<evidence type="ECO:0000259" key="5">
    <source>
        <dbReference type="PROSITE" id="PS51304"/>
    </source>
</evidence>
<feature type="compositionally biased region" description="Low complexity" evidence="3">
    <location>
        <begin position="192"/>
        <end position="202"/>
    </location>
</feature>
<keyword evidence="7" id="KW-1185">Reference proteome</keyword>
<evidence type="ECO:0000256" key="4">
    <source>
        <dbReference type="SAM" id="SignalP"/>
    </source>
</evidence>
<feature type="compositionally biased region" description="Pro residues" evidence="3">
    <location>
        <begin position="135"/>
        <end position="159"/>
    </location>
</feature>
<dbReference type="InterPro" id="IPR013320">
    <property type="entry name" value="ConA-like_dom_sf"/>
</dbReference>
<dbReference type="GO" id="GO:0030593">
    <property type="term" value="P:neutrophil chemotaxis"/>
    <property type="evidence" value="ECO:0007669"/>
    <property type="project" value="TreeGrafter"/>
</dbReference>
<feature type="compositionally biased region" description="Pro residues" evidence="3">
    <location>
        <begin position="170"/>
        <end position="191"/>
    </location>
</feature>
<dbReference type="Gene3D" id="2.60.120.200">
    <property type="match status" value="1"/>
</dbReference>
<sequence>MRTDFLLDKSQLLLLLLFHHPSQIMSEFSLTDALGDDTPKEAKKIGNTNPSAPPSNPGWPGSAPGAPSQPPGSGQYPSGSPYSAPGGFPPPGPGAPGPGQFPPGAPGQFPSSPGAPGQFPPHYPPEAVPGQLPGGPMPYPSGPFPSGPGAPAGPYPNVPFPGAQPGAPGAFPPGPDVFPPFPSGGFPPIPPGSWGAPAAGGFPPAPGPFGPGPAGPYGGSMMVPFDLPLHAGIMPNLVITIVGEPVPGADRFQVDLIKGSDVVFHLNPRFPENTIVRNSNLGGFWGPEERDGYFPFVQGQRFELKILVDEDEFKVAVDGTHLLEYEHRVGGLEEVTLLRIMGDVVLYSAAPSMIS</sequence>
<dbReference type="GO" id="GO:0043236">
    <property type="term" value="F:laminin binding"/>
    <property type="evidence" value="ECO:0007669"/>
    <property type="project" value="TreeGrafter"/>
</dbReference>
<feature type="signal peptide" evidence="4">
    <location>
        <begin position="1"/>
        <end position="26"/>
    </location>
</feature>
<dbReference type="GO" id="GO:0005737">
    <property type="term" value="C:cytoplasm"/>
    <property type="evidence" value="ECO:0007669"/>
    <property type="project" value="TreeGrafter"/>
</dbReference>
<dbReference type="AlphaFoldDB" id="A0AAV2JFF5"/>
<dbReference type="InterPro" id="IPR001079">
    <property type="entry name" value="Galectin_CRD"/>
</dbReference>
<dbReference type="GO" id="GO:0048245">
    <property type="term" value="P:eosinophil chemotaxis"/>
    <property type="evidence" value="ECO:0007669"/>
    <property type="project" value="TreeGrafter"/>
</dbReference>
<dbReference type="GO" id="GO:0005634">
    <property type="term" value="C:nucleus"/>
    <property type="evidence" value="ECO:0007669"/>
    <property type="project" value="TreeGrafter"/>
</dbReference>
<feature type="domain" description="Galectin" evidence="5">
    <location>
        <begin position="225"/>
        <end position="352"/>
    </location>
</feature>
<evidence type="ECO:0000256" key="1">
    <source>
        <dbReference type="ARBA" id="ARBA00022734"/>
    </source>
</evidence>
<dbReference type="SMART" id="SM00276">
    <property type="entry name" value="GLECT"/>
    <property type="match status" value="1"/>
</dbReference>
<dbReference type="GO" id="GO:0001772">
    <property type="term" value="C:immunological synapse"/>
    <property type="evidence" value="ECO:0007669"/>
    <property type="project" value="TreeGrafter"/>
</dbReference>
<dbReference type="Pfam" id="PF00337">
    <property type="entry name" value="Gal-bind_lectin"/>
    <property type="match status" value="1"/>
</dbReference>
<dbReference type="Proteomes" id="UP001497482">
    <property type="component" value="Chromosome 12"/>
</dbReference>
<evidence type="ECO:0000313" key="6">
    <source>
        <dbReference type="EMBL" id="CAL1575335.1"/>
    </source>
</evidence>
<dbReference type="SUPFAM" id="SSF49899">
    <property type="entry name" value="Concanavalin A-like lectins/glucanases"/>
    <property type="match status" value="1"/>
</dbReference>
<evidence type="ECO:0000256" key="3">
    <source>
        <dbReference type="SAM" id="MobiDB-lite"/>
    </source>
</evidence>
<dbReference type="PANTHER" id="PTHR11346:SF179">
    <property type="entry name" value="GALECTIN"/>
    <property type="match status" value="1"/>
</dbReference>
<feature type="chain" id="PRO_5043393701" description="Galectin" evidence="4">
    <location>
        <begin position="27"/>
        <end position="355"/>
    </location>
</feature>
<dbReference type="EMBL" id="OZ035834">
    <property type="protein sequence ID" value="CAL1575335.1"/>
    <property type="molecule type" value="Genomic_DNA"/>
</dbReference>
<gene>
    <name evidence="6" type="ORF">KC01_LOCUS6926</name>
</gene>
<feature type="compositionally biased region" description="Low complexity" evidence="3">
    <location>
        <begin position="160"/>
        <end position="169"/>
    </location>
</feature>
<proteinExistence type="predicted"/>
<feature type="compositionally biased region" description="Low complexity" evidence="3">
    <location>
        <begin position="58"/>
        <end position="86"/>
    </location>
</feature>
<dbReference type="GO" id="GO:0090280">
    <property type="term" value="P:positive regulation of calcium ion import"/>
    <property type="evidence" value="ECO:0007669"/>
    <property type="project" value="TreeGrafter"/>
</dbReference>
<dbReference type="GO" id="GO:2001237">
    <property type="term" value="P:negative regulation of extrinsic apoptotic signaling pathway"/>
    <property type="evidence" value="ECO:0007669"/>
    <property type="project" value="TreeGrafter"/>
</dbReference>
<dbReference type="GO" id="GO:0002548">
    <property type="term" value="P:monocyte chemotaxis"/>
    <property type="evidence" value="ECO:0007669"/>
    <property type="project" value="TreeGrafter"/>
</dbReference>
<reference evidence="6 7" key="1">
    <citation type="submission" date="2024-04" db="EMBL/GenBank/DDBJ databases">
        <authorList>
            <person name="Waldvogel A.-M."/>
            <person name="Schoenle A."/>
        </authorList>
    </citation>
    <scope>NUCLEOTIDE SEQUENCE [LARGE SCALE GENOMIC DNA]</scope>
</reference>
<dbReference type="CDD" id="cd00070">
    <property type="entry name" value="GLECT"/>
    <property type="match status" value="1"/>
</dbReference>
<protein>
    <recommendedName>
        <fullName evidence="2">Galectin</fullName>
    </recommendedName>
</protein>
<feature type="compositionally biased region" description="Low complexity" evidence="3">
    <location>
        <begin position="106"/>
        <end position="117"/>
    </location>
</feature>
<dbReference type="GO" id="GO:0045806">
    <property type="term" value="P:negative regulation of endocytosis"/>
    <property type="evidence" value="ECO:0007669"/>
    <property type="project" value="TreeGrafter"/>
</dbReference>
<feature type="compositionally biased region" description="Pro residues" evidence="3">
    <location>
        <begin position="118"/>
        <end position="127"/>
    </location>
</feature>
<dbReference type="FunFam" id="2.60.120.200:FF:000023">
    <property type="entry name" value="Galectin"/>
    <property type="match status" value="1"/>
</dbReference>
<name>A0AAV2JFF5_KNICA</name>
<evidence type="ECO:0000313" key="7">
    <source>
        <dbReference type="Proteomes" id="UP001497482"/>
    </source>
</evidence>
<dbReference type="PROSITE" id="PS51304">
    <property type="entry name" value="GALECTIN"/>
    <property type="match status" value="1"/>
</dbReference>
<dbReference type="GO" id="GO:0048030">
    <property type="term" value="F:disaccharide binding"/>
    <property type="evidence" value="ECO:0007669"/>
    <property type="project" value="TreeGrafter"/>
</dbReference>
<evidence type="ECO:0000256" key="2">
    <source>
        <dbReference type="RuleBase" id="RU102079"/>
    </source>
</evidence>
<dbReference type="SMART" id="SM00908">
    <property type="entry name" value="Gal-bind_lectin"/>
    <property type="match status" value="1"/>
</dbReference>
<accession>A0AAV2JFF5</accession>
<feature type="compositionally biased region" description="Pro residues" evidence="3">
    <location>
        <begin position="87"/>
        <end position="105"/>
    </location>
</feature>
<organism evidence="6 7">
    <name type="scientific">Knipowitschia caucasica</name>
    <name type="common">Caucasian dwarf goby</name>
    <name type="synonym">Pomatoschistus caucasicus</name>
    <dbReference type="NCBI Taxonomy" id="637954"/>
    <lineage>
        <taxon>Eukaryota</taxon>
        <taxon>Metazoa</taxon>
        <taxon>Chordata</taxon>
        <taxon>Craniata</taxon>
        <taxon>Vertebrata</taxon>
        <taxon>Euteleostomi</taxon>
        <taxon>Actinopterygii</taxon>
        <taxon>Neopterygii</taxon>
        <taxon>Teleostei</taxon>
        <taxon>Neoteleostei</taxon>
        <taxon>Acanthomorphata</taxon>
        <taxon>Gobiaria</taxon>
        <taxon>Gobiiformes</taxon>
        <taxon>Gobioidei</taxon>
        <taxon>Gobiidae</taxon>
        <taxon>Gobiinae</taxon>
        <taxon>Knipowitschia</taxon>
    </lineage>
</organism>
<dbReference type="GO" id="GO:0048246">
    <property type="term" value="P:macrophage chemotaxis"/>
    <property type="evidence" value="ECO:0007669"/>
    <property type="project" value="TreeGrafter"/>
</dbReference>
<dbReference type="PANTHER" id="PTHR11346">
    <property type="entry name" value="GALECTIN"/>
    <property type="match status" value="1"/>
</dbReference>
<feature type="region of interest" description="Disordered" evidence="3">
    <location>
        <begin position="33"/>
        <end position="211"/>
    </location>
</feature>
<keyword evidence="1 2" id="KW-0430">Lectin</keyword>
<dbReference type="GO" id="GO:0050918">
    <property type="term" value="P:positive chemotaxis"/>
    <property type="evidence" value="ECO:0007669"/>
    <property type="project" value="TreeGrafter"/>
</dbReference>